<dbReference type="EMBL" id="FWZX01000022">
    <property type="protein sequence ID" value="SMF58612.1"/>
    <property type="molecule type" value="Genomic_DNA"/>
</dbReference>
<dbReference type="RefSeq" id="WP_089229695.1">
    <property type="nucleotide sequence ID" value="NZ_FWZX01000022.1"/>
</dbReference>
<dbReference type="PANTHER" id="PTHR11941:SF54">
    <property type="entry name" value="ENOYL-COA HYDRATASE, MITOCHONDRIAL"/>
    <property type="match status" value="1"/>
</dbReference>
<dbReference type="SUPFAM" id="SSF52096">
    <property type="entry name" value="ClpP/crotonase"/>
    <property type="match status" value="1"/>
</dbReference>
<keyword evidence="1" id="KW-0560">Oxidoreductase</keyword>
<dbReference type="InterPro" id="IPR029045">
    <property type="entry name" value="ClpP/crotonase-like_dom_sf"/>
</dbReference>
<accession>A0A1Y6CK07</accession>
<dbReference type="AlphaFoldDB" id="A0A1Y6CK07"/>
<reference evidence="1 2" key="1">
    <citation type="submission" date="2017-04" db="EMBL/GenBank/DDBJ databases">
        <authorList>
            <person name="Afonso C.L."/>
            <person name="Miller P.J."/>
            <person name="Scott M.A."/>
            <person name="Spackman E."/>
            <person name="Goraichik I."/>
            <person name="Dimitrov K.M."/>
            <person name="Suarez D.L."/>
            <person name="Swayne D.E."/>
        </authorList>
    </citation>
    <scope>NUCLEOTIDE SEQUENCE [LARGE SCALE GENOMIC DNA]</scope>
    <source>
        <strain evidence="1 2">USBA 355</strain>
    </source>
</reference>
<organism evidence="1 2">
    <name type="scientific">Tistlia consotensis USBA 355</name>
    <dbReference type="NCBI Taxonomy" id="560819"/>
    <lineage>
        <taxon>Bacteria</taxon>
        <taxon>Pseudomonadati</taxon>
        <taxon>Pseudomonadota</taxon>
        <taxon>Alphaproteobacteria</taxon>
        <taxon>Rhodospirillales</taxon>
        <taxon>Rhodovibrionaceae</taxon>
        <taxon>Tistlia</taxon>
    </lineage>
</organism>
<protein>
    <submittedName>
        <fullName evidence="1">3,5-dihydroxyphenylacetyl-CoA monooxygenase</fullName>
    </submittedName>
</protein>
<proteinExistence type="predicted"/>
<dbReference type="STRING" id="560819.SAMN05428998_12228"/>
<dbReference type="GO" id="GO:0006635">
    <property type="term" value="P:fatty acid beta-oxidation"/>
    <property type="evidence" value="ECO:0007669"/>
    <property type="project" value="TreeGrafter"/>
</dbReference>
<evidence type="ECO:0000313" key="2">
    <source>
        <dbReference type="Proteomes" id="UP000192917"/>
    </source>
</evidence>
<evidence type="ECO:0000313" key="1">
    <source>
        <dbReference type="EMBL" id="SMF58612.1"/>
    </source>
</evidence>
<sequence length="459" mass="50557">MSGSESQNTTPAAVAAWTAGAPAPAGDYRADAAGFSGFWLEGLALLDGLPAKRDRSAEQQRLAESLLETARAARRRFLAAHGAALYRSLTDGLTRHRRVEALAEAAAEAVPGLAPTRARIEAEDRFPQKHKDGHEIDQGLLFNAFLADPDCGLHLCHAMLLPRAEALALAPRLEREERIDLGTAVYERKGAVSTVYMKNPRFLNAEDESTVHQVETAVDLALLDPRTSICVLRGATIEGGKYDGRNVFCTGINLTRLYYGQIPYLWYLVREMGFINKIYRGLAHEAVSPDEETGDTLEKPWVSLVEKFAIGGGCQYLLVTDYIIGAEDGYMTLPARKEGIIPGAANLRLQRFVGDRLARRLVMYDQRLDFDSPDGRRVCDEVVPAGQLEATLDEVTTRLTTSGVVSAAANRRAFRIADEPLGKFRAFMAVYAREQAFCHFSPALISNLERFWNAQNRAA</sequence>
<dbReference type="Gene3D" id="3.90.226.10">
    <property type="entry name" value="2-enoyl-CoA Hydratase, Chain A, domain 1"/>
    <property type="match status" value="1"/>
</dbReference>
<dbReference type="InterPro" id="IPR001753">
    <property type="entry name" value="Enoyl-CoA_hydra/iso"/>
</dbReference>
<dbReference type="Gene3D" id="1.20.58.1300">
    <property type="match status" value="1"/>
</dbReference>
<keyword evidence="1" id="KW-0503">Monooxygenase</keyword>
<dbReference type="PANTHER" id="PTHR11941">
    <property type="entry name" value="ENOYL-COA HYDRATASE-RELATED"/>
    <property type="match status" value="1"/>
</dbReference>
<keyword evidence="2" id="KW-1185">Reference proteome</keyword>
<dbReference type="Proteomes" id="UP000192917">
    <property type="component" value="Unassembled WGS sequence"/>
</dbReference>
<name>A0A1Y6CK07_9PROT</name>
<dbReference type="Pfam" id="PF00378">
    <property type="entry name" value="ECH_1"/>
    <property type="match status" value="1"/>
</dbReference>
<dbReference type="CDD" id="cd06558">
    <property type="entry name" value="crotonase-like"/>
    <property type="match status" value="1"/>
</dbReference>
<gene>
    <name evidence="1" type="ORF">SAMN05428998_12228</name>
</gene>
<dbReference type="GO" id="GO:0004497">
    <property type="term" value="F:monooxygenase activity"/>
    <property type="evidence" value="ECO:0007669"/>
    <property type="project" value="UniProtKB-KW"/>
</dbReference>